<evidence type="ECO:0000313" key="2">
    <source>
        <dbReference type="Proteomes" id="UP001057221"/>
    </source>
</evidence>
<protein>
    <submittedName>
        <fullName evidence="1">Uncharacterized protein</fullName>
    </submittedName>
</protein>
<dbReference type="Proteomes" id="UP001057221">
    <property type="component" value="Segment"/>
</dbReference>
<sequence>MSTTDDDAREFAIAGYVMADMLASSLYPRTETWDGARAPYIWEHNALCWLHRNRDRIPRMNDWTATILSDGYPFRPYVDTRGVPRPAGDLWDKTMTHRD</sequence>
<dbReference type="EMBL" id="ON529855">
    <property type="protein sequence ID" value="USN14549.1"/>
    <property type="molecule type" value="Genomic_DNA"/>
</dbReference>
<gene>
    <name evidence="1" type="ORF">DOMOVOI_00740</name>
</gene>
<accession>A0A9E7MQH4</accession>
<organism evidence="1 2">
    <name type="scientific">Brevundimonas phage vB_BpoS-Domovoi</name>
    <dbReference type="NCBI Taxonomy" id="2948598"/>
    <lineage>
        <taxon>Viruses</taxon>
        <taxon>Duplodnaviria</taxon>
        <taxon>Heunggongvirae</taxon>
        <taxon>Uroviricota</taxon>
        <taxon>Caudoviricetes</taxon>
        <taxon>Jeanschmidtviridae</taxon>
        <taxon>Marchewkavirus</taxon>
        <taxon>Marchewkavirus domovoi</taxon>
    </lineage>
</organism>
<evidence type="ECO:0000313" key="1">
    <source>
        <dbReference type="EMBL" id="USN14549.1"/>
    </source>
</evidence>
<name>A0A9E7MQH4_9CAUD</name>
<keyword evidence="2" id="KW-1185">Reference proteome</keyword>
<proteinExistence type="predicted"/>
<reference evidence="1 2" key="1">
    <citation type="submission" date="2022-05" db="EMBL/GenBank/DDBJ databases">
        <authorList>
            <person name="Friedrich I."/>
            <person name="Poehlein A."/>
            <person name="Schneider D."/>
            <person name="Hertel R."/>
            <person name="Daniel R."/>
        </authorList>
    </citation>
    <scope>NUCLEOTIDE SEQUENCE [LARGE SCALE GENOMIC DNA]</scope>
</reference>